<dbReference type="InterPro" id="IPR056912">
    <property type="entry name" value="Phage_JBD30_tail_term-like"/>
</dbReference>
<proteinExistence type="predicted"/>
<dbReference type="KEGG" id="lmd:METH_11335"/>
<evidence type="ECO:0000313" key="2">
    <source>
        <dbReference type="Proteomes" id="UP000018780"/>
    </source>
</evidence>
<gene>
    <name evidence="1" type="ORF">METH_11335</name>
</gene>
<dbReference type="STRING" id="999552.METH_11335"/>
<accession>V9VR07</accession>
<keyword evidence="2" id="KW-1185">Reference proteome</keyword>
<protein>
    <submittedName>
        <fullName evidence="1">Uncharacterized protein</fullName>
    </submittedName>
</protein>
<dbReference type="Proteomes" id="UP000018780">
    <property type="component" value="Chromosome"/>
</dbReference>
<sequence>MMLDAIVGRLNDQVPALSNRAKPVADLVEMIRSNRLPQNATATVSPAGLKGGKAEAGTGVFTQPLHRGYSVLLIAPSQSKTGAKALEEVDPLITSVASALAGWAPEAGPGVFQVDRGRLLSITGGRLLYELVFSINTELRVTP</sequence>
<dbReference type="AlphaFoldDB" id="V9VR07"/>
<dbReference type="Pfam" id="PF23840">
    <property type="entry name" value="Phage_tail_terminator"/>
    <property type="match status" value="1"/>
</dbReference>
<dbReference type="HOGENOM" id="CLU_149352_0_0_5"/>
<organism evidence="1 2">
    <name type="scientific">Leisingera methylohalidivorans DSM 14336</name>
    <dbReference type="NCBI Taxonomy" id="999552"/>
    <lineage>
        <taxon>Bacteria</taxon>
        <taxon>Pseudomonadati</taxon>
        <taxon>Pseudomonadota</taxon>
        <taxon>Alphaproteobacteria</taxon>
        <taxon>Rhodobacterales</taxon>
        <taxon>Roseobacteraceae</taxon>
        <taxon>Leisingera</taxon>
    </lineage>
</organism>
<dbReference type="EMBL" id="CP006773">
    <property type="protein sequence ID" value="AHD01191.1"/>
    <property type="molecule type" value="Genomic_DNA"/>
</dbReference>
<evidence type="ECO:0000313" key="1">
    <source>
        <dbReference type="EMBL" id="AHD01191.1"/>
    </source>
</evidence>
<dbReference type="PATRIC" id="fig|999552.6.peg.2259"/>
<reference evidence="1 2" key="1">
    <citation type="submission" date="2013-09" db="EMBL/GenBank/DDBJ databases">
        <authorList>
            <consortium name="DOE Joint Genome Institute"/>
            <person name="Klenk H.-P."/>
            <person name="Huntemann M."/>
            <person name="Han J."/>
            <person name="Chen A."/>
            <person name="Kyrpides N."/>
            <person name="Mavromatis K."/>
            <person name="Markowitz V."/>
            <person name="Palaniappan K."/>
            <person name="Ivanova N."/>
            <person name="Schaumberg A."/>
            <person name="Pati A."/>
            <person name="Liolios K."/>
            <person name="Nordberg H.P."/>
            <person name="Cantor M.N."/>
            <person name="Hua S.X."/>
            <person name="Woyke T."/>
        </authorList>
    </citation>
    <scope>NUCLEOTIDE SEQUENCE [LARGE SCALE GENOMIC DNA]</scope>
    <source>
        <strain evidence="1 2">DSM 14336</strain>
    </source>
</reference>
<name>V9VR07_9RHOB</name>